<evidence type="ECO:0000256" key="2">
    <source>
        <dbReference type="ARBA" id="ARBA00004123"/>
    </source>
</evidence>
<evidence type="ECO:0000256" key="5">
    <source>
        <dbReference type="ARBA" id="ARBA00011538"/>
    </source>
</evidence>
<evidence type="ECO:0000256" key="6">
    <source>
        <dbReference type="ARBA" id="ARBA00022454"/>
    </source>
</evidence>
<sequence length="144" mass="15914">MPPTVPSRGGPRSHVAAPVANMGGPSGKVAGKRLLHNPGGKRHRKIPKDCILGITKPDIRRLARRGGVKRISGMIYDDTRAALKSYLEKVLKDCVAYCEYRRAKTVTVYDVIFALRRMGRPIYGFDPETYVPAKKRVVAGPQDD</sequence>
<dbReference type="AlphaFoldDB" id="A0A0C4DLG5"/>
<dbReference type="GO" id="GO:0005634">
    <property type="term" value="C:nucleus"/>
    <property type="evidence" value="ECO:0007669"/>
    <property type="project" value="UniProtKB-SubCell"/>
</dbReference>
<evidence type="ECO:0000256" key="1">
    <source>
        <dbReference type="ARBA" id="ARBA00002001"/>
    </source>
</evidence>
<dbReference type="GO" id="GO:0046982">
    <property type="term" value="F:protein heterodimerization activity"/>
    <property type="evidence" value="ECO:0007669"/>
    <property type="project" value="InterPro"/>
</dbReference>
<dbReference type="SUPFAM" id="SSF47113">
    <property type="entry name" value="Histone-fold"/>
    <property type="match status" value="1"/>
</dbReference>
<dbReference type="GO" id="GO:0030527">
    <property type="term" value="F:structural constituent of chromatin"/>
    <property type="evidence" value="ECO:0007669"/>
    <property type="project" value="InterPro"/>
</dbReference>
<keyword evidence="6 10" id="KW-0158">Chromosome</keyword>
<gene>
    <name evidence="12" type="ORF">MAPG_00607</name>
</gene>
<organism evidence="13 14">
    <name type="scientific">Magnaporthiopsis poae (strain ATCC 64411 / 73-15)</name>
    <name type="common">Kentucky bluegrass fungus</name>
    <name type="synonym">Magnaporthe poae</name>
    <dbReference type="NCBI Taxonomy" id="644358"/>
    <lineage>
        <taxon>Eukaryota</taxon>
        <taxon>Fungi</taxon>
        <taxon>Dikarya</taxon>
        <taxon>Ascomycota</taxon>
        <taxon>Pezizomycotina</taxon>
        <taxon>Sordariomycetes</taxon>
        <taxon>Sordariomycetidae</taxon>
        <taxon>Magnaporthales</taxon>
        <taxon>Magnaporthaceae</taxon>
        <taxon>Magnaporthiopsis</taxon>
    </lineage>
</organism>
<dbReference type="PRINTS" id="PR00623">
    <property type="entry name" value="HISTONEH4"/>
</dbReference>
<name>A0A0C4DLG5_MAGP6</name>
<dbReference type="VEuPathDB" id="FungiDB:MAPG_00607"/>
<comment type="similarity">
    <text evidence="4 10">Belongs to the histone H4 family.</text>
</comment>
<keyword evidence="9 10" id="KW-0544">Nucleosome core</keyword>
<reference evidence="13" key="5">
    <citation type="submission" date="2015-06" db="UniProtKB">
        <authorList>
            <consortium name="EnsemblFungi"/>
        </authorList>
    </citation>
    <scope>IDENTIFICATION</scope>
    <source>
        <strain evidence="13">ATCC 64411</strain>
    </source>
</reference>
<dbReference type="EnsemblFungi" id="MAPG_00607T0">
    <property type="protein sequence ID" value="MAPG_00607T0"/>
    <property type="gene ID" value="MAPG_00607"/>
</dbReference>
<dbReference type="eggNOG" id="KOG3467">
    <property type="taxonomic scope" value="Eukaryota"/>
</dbReference>
<dbReference type="GO" id="GO:0000786">
    <property type="term" value="C:nucleosome"/>
    <property type="evidence" value="ECO:0007669"/>
    <property type="project" value="UniProtKB-KW"/>
</dbReference>
<dbReference type="GO" id="GO:0003677">
    <property type="term" value="F:DNA binding"/>
    <property type="evidence" value="ECO:0007669"/>
    <property type="project" value="UniProtKB-KW"/>
</dbReference>
<reference evidence="14" key="1">
    <citation type="submission" date="2010-05" db="EMBL/GenBank/DDBJ databases">
        <title>The genome sequence of Magnaporthe poae strain ATCC 64411.</title>
        <authorList>
            <person name="Ma L.-J."/>
            <person name="Dead R."/>
            <person name="Young S."/>
            <person name="Zeng Q."/>
            <person name="Koehrsen M."/>
            <person name="Alvarado L."/>
            <person name="Berlin A."/>
            <person name="Chapman S.B."/>
            <person name="Chen Z."/>
            <person name="Freedman E."/>
            <person name="Gellesch M."/>
            <person name="Goldberg J."/>
            <person name="Griggs A."/>
            <person name="Gujja S."/>
            <person name="Heilman E.R."/>
            <person name="Heiman D."/>
            <person name="Hepburn T."/>
            <person name="Howarth C."/>
            <person name="Jen D."/>
            <person name="Larson L."/>
            <person name="Mehta T."/>
            <person name="Neiman D."/>
            <person name="Pearson M."/>
            <person name="Roberts A."/>
            <person name="Saif S."/>
            <person name="Shea T."/>
            <person name="Shenoy N."/>
            <person name="Sisk P."/>
            <person name="Stolte C."/>
            <person name="Sykes S."/>
            <person name="Walk T."/>
            <person name="White J."/>
            <person name="Yandava C."/>
            <person name="Haas B."/>
            <person name="Nusbaum C."/>
            <person name="Birren B."/>
        </authorList>
    </citation>
    <scope>NUCLEOTIDE SEQUENCE [LARGE SCALE GENOMIC DNA]</scope>
    <source>
        <strain evidence="14">ATCC 64411 / 73-15</strain>
    </source>
</reference>
<keyword evidence="8 10" id="KW-0539">Nucleus</keyword>
<dbReference type="OMA" id="QACYSAY"/>
<dbReference type="CDD" id="cd22912">
    <property type="entry name" value="HFD_H4"/>
    <property type="match status" value="1"/>
</dbReference>
<feature type="region of interest" description="Disordered" evidence="11">
    <location>
        <begin position="1"/>
        <end position="30"/>
    </location>
</feature>
<proteinExistence type="inferred from homology"/>
<reference evidence="13" key="4">
    <citation type="journal article" date="2015" name="G3 (Bethesda)">
        <title>Genome sequences of three phytopathogenic species of the Magnaporthaceae family of fungi.</title>
        <authorList>
            <person name="Okagaki L.H."/>
            <person name="Nunes C.C."/>
            <person name="Sailsbery J."/>
            <person name="Clay B."/>
            <person name="Brown D."/>
            <person name="John T."/>
            <person name="Oh Y."/>
            <person name="Young N."/>
            <person name="Fitzgerald M."/>
            <person name="Haas B.J."/>
            <person name="Zeng Q."/>
            <person name="Young S."/>
            <person name="Adiconis X."/>
            <person name="Fan L."/>
            <person name="Levin J.Z."/>
            <person name="Mitchell T.K."/>
            <person name="Okubara P.A."/>
            <person name="Farman M.L."/>
            <person name="Kohn L.M."/>
            <person name="Birren B."/>
            <person name="Ma L.-J."/>
            <person name="Dean R.A."/>
        </authorList>
    </citation>
    <scope>NUCLEOTIDE SEQUENCE</scope>
    <source>
        <strain evidence="13">ATCC 64411 / 73-15</strain>
    </source>
</reference>
<evidence type="ECO:0000256" key="10">
    <source>
        <dbReference type="RuleBase" id="RU000528"/>
    </source>
</evidence>
<keyword evidence="7 10" id="KW-0238">DNA-binding</keyword>
<dbReference type="InterPro" id="IPR001951">
    <property type="entry name" value="Histone_H4"/>
</dbReference>
<evidence type="ECO:0000256" key="9">
    <source>
        <dbReference type="ARBA" id="ARBA00023269"/>
    </source>
</evidence>
<evidence type="ECO:0000256" key="8">
    <source>
        <dbReference type="ARBA" id="ARBA00023242"/>
    </source>
</evidence>
<dbReference type="SMART" id="SM00417">
    <property type="entry name" value="H4"/>
    <property type="match status" value="1"/>
</dbReference>
<dbReference type="EMBL" id="ADBL01000144">
    <property type="status" value="NOT_ANNOTATED_CDS"/>
    <property type="molecule type" value="Genomic_DNA"/>
</dbReference>
<reference evidence="12" key="3">
    <citation type="submission" date="2011-03" db="EMBL/GenBank/DDBJ databases">
        <title>Annotation of Magnaporthe poae ATCC 64411.</title>
        <authorList>
            <person name="Ma L.-J."/>
            <person name="Dead R."/>
            <person name="Young S.K."/>
            <person name="Zeng Q."/>
            <person name="Gargeya S."/>
            <person name="Fitzgerald M."/>
            <person name="Haas B."/>
            <person name="Abouelleil A."/>
            <person name="Alvarado L."/>
            <person name="Arachchi H.M."/>
            <person name="Berlin A."/>
            <person name="Brown A."/>
            <person name="Chapman S.B."/>
            <person name="Chen Z."/>
            <person name="Dunbar C."/>
            <person name="Freedman E."/>
            <person name="Gearin G."/>
            <person name="Gellesch M."/>
            <person name="Goldberg J."/>
            <person name="Griggs A."/>
            <person name="Gujja S."/>
            <person name="Heiman D."/>
            <person name="Howarth C."/>
            <person name="Larson L."/>
            <person name="Lui A."/>
            <person name="MacDonald P.J.P."/>
            <person name="Mehta T."/>
            <person name="Montmayeur A."/>
            <person name="Murphy C."/>
            <person name="Neiman D."/>
            <person name="Pearson M."/>
            <person name="Priest M."/>
            <person name="Roberts A."/>
            <person name="Saif S."/>
            <person name="Shea T."/>
            <person name="Shenoy N."/>
            <person name="Sisk P."/>
            <person name="Stolte C."/>
            <person name="Sykes S."/>
            <person name="Yandava C."/>
            <person name="Wortman J."/>
            <person name="Nusbaum C."/>
            <person name="Birren B."/>
        </authorList>
    </citation>
    <scope>NUCLEOTIDE SEQUENCE</scope>
    <source>
        <strain evidence="12">ATCC 64411</strain>
    </source>
</reference>
<dbReference type="STRING" id="644358.A0A0C4DLG5"/>
<protein>
    <recommendedName>
        <fullName evidence="10">Histone H4</fullName>
    </recommendedName>
</protein>
<comment type="subunit">
    <text evidence="5 10">The nucleosome is a histone octamer containing two molecules each of H2A, H2B, H3 and H4 assembled in one H3-H4 heterotetramer and two H2A-H2B heterodimers. The octamer wraps approximately 147 bp of DNA.</text>
</comment>
<evidence type="ECO:0000256" key="7">
    <source>
        <dbReference type="ARBA" id="ARBA00023125"/>
    </source>
</evidence>
<dbReference type="Proteomes" id="UP000011715">
    <property type="component" value="Unassembled WGS sequence"/>
</dbReference>
<reference evidence="12" key="2">
    <citation type="submission" date="2010-05" db="EMBL/GenBank/DDBJ databases">
        <title>The Genome Sequence of Magnaporthe poae strain ATCC 64411.</title>
        <authorList>
            <consortium name="The Broad Institute Genome Sequencing Platform"/>
            <consortium name="Broad Institute Genome Sequencing Center for Infectious Disease"/>
            <person name="Ma L.-J."/>
            <person name="Dead R."/>
            <person name="Young S."/>
            <person name="Zeng Q."/>
            <person name="Koehrsen M."/>
            <person name="Alvarado L."/>
            <person name="Berlin A."/>
            <person name="Chapman S.B."/>
            <person name="Chen Z."/>
            <person name="Freedman E."/>
            <person name="Gellesch M."/>
            <person name="Goldberg J."/>
            <person name="Griggs A."/>
            <person name="Gujja S."/>
            <person name="Heilman E.R."/>
            <person name="Heiman D."/>
            <person name="Hepburn T."/>
            <person name="Howarth C."/>
            <person name="Jen D."/>
            <person name="Larson L."/>
            <person name="Mehta T."/>
            <person name="Neiman D."/>
            <person name="Pearson M."/>
            <person name="Roberts A."/>
            <person name="Saif S."/>
            <person name="Shea T."/>
            <person name="Shenoy N."/>
            <person name="Sisk P."/>
            <person name="Stolte C."/>
            <person name="Sykes S."/>
            <person name="Walk T."/>
            <person name="White J."/>
            <person name="Yandava C."/>
            <person name="Haas B."/>
            <person name="Nusbaum C."/>
            <person name="Birren B."/>
        </authorList>
    </citation>
    <scope>NUCLEOTIDE SEQUENCE</scope>
    <source>
        <strain evidence="12">ATCC 64411</strain>
    </source>
</reference>
<dbReference type="EMBL" id="GL876966">
    <property type="protein sequence ID" value="KLU81520.1"/>
    <property type="molecule type" value="Genomic_DNA"/>
</dbReference>
<dbReference type="InterPro" id="IPR009072">
    <property type="entry name" value="Histone-fold"/>
</dbReference>
<accession>A0A0C4DLG5</accession>
<evidence type="ECO:0000256" key="3">
    <source>
        <dbReference type="ARBA" id="ARBA00004286"/>
    </source>
</evidence>
<evidence type="ECO:0000256" key="11">
    <source>
        <dbReference type="SAM" id="MobiDB-lite"/>
    </source>
</evidence>
<dbReference type="FunFam" id="1.10.20.10:FF:000012">
    <property type="entry name" value="Histone H4"/>
    <property type="match status" value="1"/>
</dbReference>
<comment type="function">
    <text evidence="1 10">Core component of nucleosome. Nucleosomes wrap and compact DNA into chromatin, limiting DNA accessibility to the cellular machineries which require DNA as a template. Histones thereby play a central role in transcription regulation, DNA repair, DNA replication and chromosomal stability. DNA accessibility is regulated via a complex set of post-translational modifications of histones, also called histone code, and nucleosome remodeling.</text>
</comment>
<comment type="subcellular location">
    <subcellularLocation>
        <location evidence="3">Chromosome</location>
    </subcellularLocation>
    <subcellularLocation>
        <location evidence="2">Nucleus</location>
    </subcellularLocation>
</comment>
<evidence type="ECO:0000313" key="12">
    <source>
        <dbReference type="EMBL" id="KLU81520.1"/>
    </source>
</evidence>
<dbReference type="OrthoDB" id="3919494at2759"/>
<evidence type="ECO:0000313" key="14">
    <source>
        <dbReference type="Proteomes" id="UP000011715"/>
    </source>
</evidence>
<keyword evidence="14" id="KW-1185">Reference proteome</keyword>
<evidence type="ECO:0000313" key="13">
    <source>
        <dbReference type="EnsemblFungi" id="MAPG_00607T0"/>
    </source>
</evidence>
<dbReference type="Gene3D" id="1.10.20.10">
    <property type="entry name" value="Histone, subunit A"/>
    <property type="match status" value="1"/>
</dbReference>
<evidence type="ECO:0000256" key="4">
    <source>
        <dbReference type="ARBA" id="ARBA00006564"/>
    </source>
</evidence>
<dbReference type="PANTHER" id="PTHR10484">
    <property type="entry name" value="HISTONE H4"/>
    <property type="match status" value="1"/>
</dbReference>